<dbReference type="GO" id="GO:0030150">
    <property type="term" value="P:protein import into mitochondrial matrix"/>
    <property type="evidence" value="ECO:0000318"/>
    <property type="project" value="GO_Central"/>
</dbReference>
<feature type="compositionally biased region" description="Polar residues" evidence="2">
    <location>
        <begin position="26"/>
        <end position="36"/>
    </location>
</feature>
<dbReference type="PROSITE" id="PS50969">
    <property type="entry name" value="FCP1"/>
    <property type="match status" value="1"/>
</dbReference>
<evidence type="ECO:0000256" key="2">
    <source>
        <dbReference type="SAM" id="MobiDB-lite"/>
    </source>
</evidence>
<dbReference type="InterPro" id="IPR036412">
    <property type="entry name" value="HAD-like_sf"/>
</dbReference>
<keyword evidence="1" id="KW-0653">Protein transport</keyword>
<dbReference type="InParanoid" id="B9SNR5"/>
<dbReference type="STRING" id="3988.B9SNR5"/>
<keyword evidence="1" id="KW-0811">Translocation</keyword>
<evidence type="ECO:0000313" key="5">
    <source>
        <dbReference type="Proteomes" id="UP000008311"/>
    </source>
</evidence>
<dbReference type="Gene3D" id="3.40.50.1000">
    <property type="entry name" value="HAD superfamily/HAD-like"/>
    <property type="match status" value="1"/>
</dbReference>
<comment type="function">
    <text evidence="1">Essential component of the TIM23 complex, a complex that mediates the translocation of transit peptide-containing proteins across the mitochondrial inner membrane.</text>
</comment>
<feature type="compositionally biased region" description="Polar residues" evidence="2">
    <location>
        <begin position="1"/>
        <end position="12"/>
    </location>
</feature>
<dbReference type="Pfam" id="PF03031">
    <property type="entry name" value="NIF"/>
    <property type="match status" value="1"/>
</dbReference>
<comment type="subcellular location">
    <subcellularLocation>
        <location evidence="1">Mitochondrion inner membrane</location>
        <topology evidence="1">Single-pass membrane protein</topology>
    </subcellularLocation>
</comment>
<comment type="similarity">
    <text evidence="1">Belongs to the TIM50 family.</text>
</comment>
<accession>B9SNR5</accession>
<protein>
    <recommendedName>
        <fullName evidence="1">Mitochondrial import inner membrane translocase subunit TIM50</fullName>
    </recommendedName>
</protein>
<proteinExistence type="inferred from homology"/>
<dbReference type="FunFam" id="3.40.50.1000:FF:000257">
    <property type="entry name" value="Haloacid dehalogenase-like hydrolase (HAD) superfamily protein"/>
    <property type="match status" value="1"/>
</dbReference>
<comment type="subunit">
    <text evidence="1">Component of the TIM23 complex.</text>
</comment>
<feature type="domain" description="FCP1 homology" evidence="3">
    <location>
        <begin position="103"/>
        <end position="284"/>
    </location>
</feature>
<dbReference type="eggNOG" id="ENOG502QR82">
    <property type="taxonomic scope" value="Eukaryota"/>
</dbReference>
<keyword evidence="1" id="KW-0813">Transport</keyword>
<organism evidence="4 5">
    <name type="scientific">Ricinus communis</name>
    <name type="common">Castor bean</name>
    <dbReference type="NCBI Taxonomy" id="3988"/>
    <lineage>
        <taxon>Eukaryota</taxon>
        <taxon>Viridiplantae</taxon>
        <taxon>Streptophyta</taxon>
        <taxon>Embryophyta</taxon>
        <taxon>Tracheophyta</taxon>
        <taxon>Spermatophyta</taxon>
        <taxon>Magnoliopsida</taxon>
        <taxon>eudicotyledons</taxon>
        <taxon>Gunneridae</taxon>
        <taxon>Pentapetalae</taxon>
        <taxon>rosids</taxon>
        <taxon>fabids</taxon>
        <taxon>Malpighiales</taxon>
        <taxon>Euphorbiaceae</taxon>
        <taxon>Acalyphoideae</taxon>
        <taxon>Acalypheae</taxon>
        <taxon>Ricinus</taxon>
    </lineage>
</organism>
<evidence type="ECO:0000256" key="1">
    <source>
        <dbReference type="RuleBase" id="RU365079"/>
    </source>
</evidence>
<dbReference type="AlphaFoldDB" id="B9SNR5"/>
<keyword evidence="5" id="KW-1185">Reference proteome</keyword>
<dbReference type="InterPro" id="IPR023214">
    <property type="entry name" value="HAD_sf"/>
</dbReference>
<reference evidence="5" key="1">
    <citation type="journal article" date="2010" name="Nat. Biotechnol.">
        <title>Draft genome sequence of the oilseed species Ricinus communis.</title>
        <authorList>
            <person name="Chan A.P."/>
            <person name="Crabtree J."/>
            <person name="Zhao Q."/>
            <person name="Lorenzi H."/>
            <person name="Orvis J."/>
            <person name="Puiu D."/>
            <person name="Melake-Berhan A."/>
            <person name="Jones K.M."/>
            <person name="Redman J."/>
            <person name="Chen G."/>
            <person name="Cahoon E.B."/>
            <person name="Gedil M."/>
            <person name="Stanke M."/>
            <person name="Haas B.J."/>
            <person name="Wortman J.R."/>
            <person name="Fraser-Liggett C.M."/>
            <person name="Ravel J."/>
            <person name="Rabinowicz P.D."/>
        </authorList>
    </citation>
    <scope>NUCLEOTIDE SEQUENCE [LARGE SCALE GENOMIC DNA]</scope>
    <source>
        <strain evidence="5">cv. Hale</strain>
    </source>
</reference>
<name>B9SNR5_RICCO</name>
<keyword evidence="1" id="KW-0496">Mitochondrion</keyword>
<dbReference type="EMBL" id="EQ974051">
    <property type="protein sequence ID" value="EEF34773.1"/>
    <property type="molecule type" value="Genomic_DNA"/>
</dbReference>
<dbReference type="InterPro" id="IPR050365">
    <property type="entry name" value="TIM50"/>
</dbReference>
<feature type="region of interest" description="Disordered" evidence="2">
    <location>
        <begin position="1"/>
        <end position="48"/>
    </location>
</feature>
<gene>
    <name evidence="4" type="ORF">RCOM_1027080</name>
</gene>
<dbReference type="SUPFAM" id="SSF56784">
    <property type="entry name" value="HAD-like"/>
    <property type="match status" value="1"/>
</dbReference>
<dbReference type="Proteomes" id="UP000008311">
    <property type="component" value="Unassembled WGS sequence"/>
</dbReference>
<dbReference type="GO" id="GO:0005744">
    <property type="term" value="C:TIM23 mitochondrial import inner membrane translocase complex"/>
    <property type="evidence" value="ECO:0000318"/>
    <property type="project" value="GO_Central"/>
</dbReference>
<dbReference type="SMART" id="SM00577">
    <property type="entry name" value="CPDc"/>
    <property type="match status" value="1"/>
</dbReference>
<evidence type="ECO:0000259" key="3">
    <source>
        <dbReference type="PROSITE" id="PS50969"/>
    </source>
</evidence>
<keyword evidence="1" id="KW-0809">Transit peptide</keyword>
<dbReference type="PANTHER" id="PTHR12210">
    <property type="entry name" value="DULLARD PROTEIN PHOSPHATASE"/>
    <property type="match status" value="1"/>
</dbReference>
<dbReference type="InterPro" id="IPR004274">
    <property type="entry name" value="FCP1_dom"/>
</dbReference>
<feature type="compositionally biased region" description="Basic residues" evidence="2">
    <location>
        <begin position="13"/>
        <end position="25"/>
    </location>
</feature>
<evidence type="ECO:0000313" key="4">
    <source>
        <dbReference type="EMBL" id="EEF34773.1"/>
    </source>
</evidence>
<sequence>MDACSNDVSTSSFRHKKKPTFRNSRRNNVQDGSDTAKQVEEGGLSNSDDLNNLSTLNLLGKREDETILLSDDGETKHALLAISDKDNGLSESLAALPISAPNSFLKNKLLVLDLNGLLVDIVSCPPKGYKADVKIRRKAIFMRPFCLDFLKFCFERFEVGVWSSRIKKNFDDVIDYVMGDMKHKLLFCWDLSHCTLTQFNTLENKHKPLVFKELRRIWEKDDPELPWEKGYYNESNTLLLDDSPYKALLNPANTAVFPHSYHCQNRQDNGLGHGGDLRVYLERLVEADNVPKFIEQHPFGQNPINEGNMILVVTYEVALSILKRKDKGGLEQLFINVSNC</sequence>